<dbReference type="GO" id="GO:0032208">
    <property type="term" value="P:negative regulation of telomere maintenance via recombination"/>
    <property type="evidence" value="ECO:0007669"/>
    <property type="project" value="TreeGrafter"/>
</dbReference>
<reference evidence="1" key="2">
    <citation type="submission" date="2025-09" db="UniProtKB">
        <authorList>
            <consortium name="Ensembl"/>
        </authorList>
    </citation>
    <scope>IDENTIFICATION</scope>
</reference>
<name>A0A3Q3MRA8_9TELE</name>
<dbReference type="InterPro" id="IPR036507">
    <property type="entry name" value="Telomere_rpt-bd_fac_dimer_sf"/>
</dbReference>
<protein>
    <recommendedName>
        <fullName evidence="3">Telomere repeat-binding factor dimerisation domain-containing protein</fullName>
    </recommendedName>
</protein>
<dbReference type="GO" id="GO:0032210">
    <property type="term" value="P:regulation of telomere maintenance via telomerase"/>
    <property type="evidence" value="ECO:0007669"/>
    <property type="project" value="TreeGrafter"/>
</dbReference>
<dbReference type="InParanoid" id="A0A3Q3MRA8"/>
<dbReference type="GeneTree" id="ENSGT00940000178271"/>
<evidence type="ECO:0000313" key="2">
    <source>
        <dbReference type="Proteomes" id="UP000261640"/>
    </source>
</evidence>
<dbReference type="PANTHER" id="PTHR46833">
    <property type="entry name" value="TELOMERIC REPEAT-BINDING FACTOR 2 TERF2"/>
    <property type="match status" value="1"/>
</dbReference>
<dbReference type="Proteomes" id="UP000261640">
    <property type="component" value="Unplaced"/>
</dbReference>
<dbReference type="InterPro" id="IPR030657">
    <property type="entry name" value="TERF2"/>
</dbReference>
<sequence length="99" mass="11285">MAATETVNNVPTDVESIVNRWVVDYYMFVAVEFFKNARYEDFCAIRDVLNSALLLPLDSTDVMPAKIRVLQFLSRINDGENLGEININAFINNTQCYVT</sequence>
<dbReference type="AlphaFoldDB" id="A0A3Q3MRA8"/>
<organism evidence="1 2">
    <name type="scientific">Mastacembelus armatus</name>
    <name type="common">zig-zag eel</name>
    <dbReference type="NCBI Taxonomy" id="205130"/>
    <lineage>
        <taxon>Eukaryota</taxon>
        <taxon>Metazoa</taxon>
        <taxon>Chordata</taxon>
        <taxon>Craniata</taxon>
        <taxon>Vertebrata</taxon>
        <taxon>Euteleostomi</taxon>
        <taxon>Actinopterygii</taxon>
        <taxon>Neopterygii</taxon>
        <taxon>Teleostei</taxon>
        <taxon>Neoteleostei</taxon>
        <taxon>Acanthomorphata</taxon>
        <taxon>Anabantaria</taxon>
        <taxon>Synbranchiformes</taxon>
        <taxon>Mastacembelidae</taxon>
        <taxon>Mastacembelus</taxon>
    </lineage>
</organism>
<dbReference type="GO" id="GO:0031627">
    <property type="term" value="P:telomeric loop formation"/>
    <property type="evidence" value="ECO:0007669"/>
    <property type="project" value="TreeGrafter"/>
</dbReference>
<dbReference type="GO" id="GO:0061820">
    <property type="term" value="P:telomeric D-loop disassembly"/>
    <property type="evidence" value="ECO:0007669"/>
    <property type="project" value="TreeGrafter"/>
</dbReference>
<dbReference type="Ensembl" id="ENSMAMT00000030997.2">
    <property type="protein sequence ID" value="ENSMAMP00000030208.2"/>
    <property type="gene ID" value="ENSMAMG00000024785.1"/>
</dbReference>
<dbReference type="GO" id="GO:0003691">
    <property type="term" value="F:double-stranded telomeric DNA binding"/>
    <property type="evidence" value="ECO:0007669"/>
    <property type="project" value="TreeGrafter"/>
</dbReference>
<keyword evidence="2" id="KW-1185">Reference proteome</keyword>
<evidence type="ECO:0008006" key="3">
    <source>
        <dbReference type="Google" id="ProtNLM"/>
    </source>
</evidence>
<proteinExistence type="predicted"/>
<dbReference type="GO" id="GO:0003720">
    <property type="term" value="F:telomerase activity"/>
    <property type="evidence" value="ECO:0007669"/>
    <property type="project" value="TreeGrafter"/>
</dbReference>
<reference evidence="1" key="1">
    <citation type="submission" date="2025-08" db="UniProtKB">
        <authorList>
            <consortium name="Ensembl"/>
        </authorList>
    </citation>
    <scope>IDENTIFICATION</scope>
</reference>
<dbReference type="GO" id="GO:0098505">
    <property type="term" value="F:G-rich strand telomeric DNA binding"/>
    <property type="evidence" value="ECO:0007669"/>
    <property type="project" value="TreeGrafter"/>
</dbReference>
<dbReference type="GO" id="GO:0031848">
    <property type="term" value="P:protection from non-homologous end joining at telomere"/>
    <property type="evidence" value="ECO:0007669"/>
    <property type="project" value="InterPro"/>
</dbReference>
<dbReference type="GO" id="GO:0070187">
    <property type="term" value="C:shelterin complex"/>
    <property type="evidence" value="ECO:0007669"/>
    <property type="project" value="TreeGrafter"/>
</dbReference>
<evidence type="ECO:0000313" key="1">
    <source>
        <dbReference type="Ensembl" id="ENSMAMP00000030208.2"/>
    </source>
</evidence>
<dbReference type="Gene3D" id="1.25.40.210">
    <property type="entry name" value="Telomere repeat-binding factor, dimerisation domain"/>
    <property type="match status" value="1"/>
</dbReference>
<accession>A0A3Q3MRA8</accession>
<dbReference type="SUPFAM" id="SSF63600">
    <property type="entry name" value="Telomeric repeat binding factor (TRF) dimerisation domain"/>
    <property type="match status" value="1"/>
</dbReference>
<dbReference type="GO" id="GO:0070198">
    <property type="term" value="P:protein localization to chromosome, telomeric region"/>
    <property type="evidence" value="ECO:0007669"/>
    <property type="project" value="TreeGrafter"/>
</dbReference>
<dbReference type="PANTHER" id="PTHR46833:SF1">
    <property type="entry name" value="TELOMERIC REPEAT-BINDING FACTOR 2"/>
    <property type="match status" value="1"/>
</dbReference>
<dbReference type="GO" id="GO:1905839">
    <property type="term" value="P:negative regulation of telomeric D-loop disassembly"/>
    <property type="evidence" value="ECO:0007669"/>
    <property type="project" value="TreeGrafter"/>
</dbReference>